<keyword evidence="3 4" id="KW-0862">Zinc</keyword>
<evidence type="ECO:0000313" key="7">
    <source>
        <dbReference type="Proteomes" id="UP000807504"/>
    </source>
</evidence>
<comment type="function">
    <text evidence="2">Zinc metalloprotease. Provoques deadhesion of endothelial cells from cell cultures, and also degradation of fibronectin, fibrinogen and gelatin in vitro. Its role in the venom is not fully understood but it might act as a spreading factor that facilitates diffusion of other venom toxins. Alternatively, it might be involved in the proteolytic processing of other venom toxins or it might play a role in extra-oral digestion of prey.</text>
</comment>
<evidence type="ECO:0000256" key="1">
    <source>
        <dbReference type="ARBA" id="ARBA00011245"/>
    </source>
</evidence>
<evidence type="ECO:0000259" key="5">
    <source>
        <dbReference type="PROSITE" id="PS51864"/>
    </source>
</evidence>
<dbReference type="PRINTS" id="PR00480">
    <property type="entry name" value="ASTACIN"/>
</dbReference>
<dbReference type="InterPro" id="IPR006026">
    <property type="entry name" value="Peptidase_Metallo"/>
</dbReference>
<dbReference type="SMART" id="SM00235">
    <property type="entry name" value="ZnMc"/>
    <property type="match status" value="1"/>
</dbReference>
<feature type="binding site" evidence="3">
    <location>
        <position position="185"/>
    </location>
    <ligand>
        <name>Zn(2+)</name>
        <dbReference type="ChEBI" id="CHEBI:29105"/>
        <note>catalytic</note>
    </ligand>
</feature>
<sequence>METRMKTREERGYSVTWEEEEAWRGKNRVVMEGRFIIWKLGRQIGRIAHDIERGLLGCSTCFAKSIENGDEAMHNPDLFEGDILGISPGDRNAVVEKHRLWPNGRIPYTIDPQLKQQEPKIKEAMQHFEDKTCIKFIPKTTENQYIRIFPGRGCYSHVGKTLGDQPLSLGPGCFKFGSIVHELGHAVGFYHEHSRSDRDDYLNIHYENIQKGMEDQFVKLRPKQNQLLTPFDYDSIMLYGETVFSKSHYDGLKTMTAKDGRKLVEVNEKPGLSKDDITRISKLYNC</sequence>
<keyword evidence="3 4" id="KW-0645">Protease</keyword>
<dbReference type="GO" id="GO:0004222">
    <property type="term" value="F:metalloendopeptidase activity"/>
    <property type="evidence" value="ECO:0007669"/>
    <property type="project" value="UniProtKB-UniRule"/>
</dbReference>
<dbReference type="SUPFAM" id="SSF55486">
    <property type="entry name" value="Metalloproteases ('zincins'), catalytic domain"/>
    <property type="match status" value="1"/>
</dbReference>
<dbReference type="GO" id="GO:0006508">
    <property type="term" value="P:proteolysis"/>
    <property type="evidence" value="ECO:0007669"/>
    <property type="project" value="UniProtKB-KW"/>
</dbReference>
<dbReference type="PROSITE" id="PS51864">
    <property type="entry name" value="ASTACIN"/>
    <property type="match status" value="1"/>
</dbReference>
<dbReference type="InterPro" id="IPR034035">
    <property type="entry name" value="Astacin-like_dom"/>
</dbReference>
<reference evidence="6" key="2">
    <citation type="submission" date="2020-06" db="EMBL/GenBank/DDBJ databases">
        <authorList>
            <person name="Sheffer M."/>
        </authorList>
    </citation>
    <scope>NUCLEOTIDE SEQUENCE</scope>
</reference>
<keyword evidence="3 4" id="KW-0479">Metal-binding</keyword>
<keyword evidence="7" id="KW-1185">Reference proteome</keyword>
<proteinExistence type="predicted"/>
<keyword evidence="3 4" id="KW-0378">Hydrolase</keyword>
<feature type="domain" description="Peptidase M12A" evidence="5">
    <location>
        <begin position="92"/>
        <end position="286"/>
    </location>
</feature>
<dbReference type="Proteomes" id="UP000807504">
    <property type="component" value="Unassembled WGS sequence"/>
</dbReference>
<dbReference type="CDD" id="cd04280">
    <property type="entry name" value="ZnMc_astacin_like"/>
    <property type="match status" value="1"/>
</dbReference>
<evidence type="ECO:0000256" key="2">
    <source>
        <dbReference type="ARBA" id="ARBA00025529"/>
    </source>
</evidence>
<dbReference type="AlphaFoldDB" id="A0A8T0FN77"/>
<feature type="binding site" evidence="3">
    <location>
        <position position="181"/>
    </location>
    <ligand>
        <name>Zn(2+)</name>
        <dbReference type="ChEBI" id="CHEBI:29105"/>
        <note>catalytic</note>
    </ligand>
</feature>
<evidence type="ECO:0000313" key="6">
    <source>
        <dbReference type="EMBL" id="KAF8792647.1"/>
    </source>
</evidence>
<dbReference type="InterPro" id="IPR024079">
    <property type="entry name" value="MetalloPept_cat_dom_sf"/>
</dbReference>
<comment type="subunit">
    <text evidence="1">Monomer.</text>
</comment>
<feature type="binding site" evidence="3">
    <location>
        <position position="191"/>
    </location>
    <ligand>
        <name>Zn(2+)</name>
        <dbReference type="ChEBI" id="CHEBI:29105"/>
        <note>catalytic</note>
    </ligand>
</feature>
<dbReference type="InterPro" id="IPR001506">
    <property type="entry name" value="Peptidase_M12A"/>
</dbReference>
<dbReference type="GO" id="GO:0008270">
    <property type="term" value="F:zinc ion binding"/>
    <property type="evidence" value="ECO:0007669"/>
    <property type="project" value="UniProtKB-UniRule"/>
</dbReference>
<name>A0A8T0FN77_ARGBR</name>
<dbReference type="PANTHER" id="PTHR10127">
    <property type="entry name" value="DISCOIDIN, CUB, EGF, LAMININ , AND ZINC METALLOPROTEASE DOMAIN CONTAINING"/>
    <property type="match status" value="1"/>
</dbReference>
<keyword evidence="3 4" id="KW-0482">Metalloprotease</keyword>
<dbReference type="EC" id="3.4.24.-" evidence="4"/>
<organism evidence="6 7">
    <name type="scientific">Argiope bruennichi</name>
    <name type="common">Wasp spider</name>
    <name type="synonym">Aranea bruennichi</name>
    <dbReference type="NCBI Taxonomy" id="94029"/>
    <lineage>
        <taxon>Eukaryota</taxon>
        <taxon>Metazoa</taxon>
        <taxon>Ecdysozoa</taxon>
        <taxon>Arthropoda</taxon>
        <taxon>Chelicerata</taxon>
        <taxon>Arachnida</taxon>
        <taxon>Araneae</taxon>
        <taxon>Araneomorphae</taxon>
        <taxon>Entelegynae</taxon>
        <taxon>Araneoidea</taxon>
        <taxon>Araneidae</taxon>
        <taxon>Argiope</taxon>
    </lineage>
</organism>
<reference evidence="6" key="1">
    <citation type="journal article" date="2020" name="bioRxiv">
        <title>Chromosome-level reference genome of the European wasp spider Argiope bruennichi: a resource for studies on range expansion and evolutionary adaptation.</title>
        <authorList>
            <person name="Sheffer M.M."/>
            <person name="Hoppe A."/>
            <person name="Krehenwinkel H."/>
            <person name="Uhl G."/>
            <person name="Kuss A.W."/>
            <person name="Jensen L."/>
            <person name="Jensen C."/>
            <person name="Gillespie R.G."/>
            <person name="Hoff K.J."/>
            <person name="Prost S."/>
        </authorList>
    </citation>
    <scope>NUCLEOTIDE SEQUENCE</scope>
</reference>
<evidence type="ECO:0000256" key="4">
    <source>
        <dbReference type="RuleBase" id="RU361183"/>
    </source>
</evidence>
<protein>
    <recommendedName>
        <fullName evidence="4">Metalloendopeptidase</fullName>
        <ecNumber evidence="4">3.4.24.-</ecNumber>
    </recommendedName>
</protein>
<feature type="active site" evidence="3">
    <location>
        <position position="182"/>
    </location>
</feature>
<dbReference type="Gene3D" id="3.40.390.10">
    <property type="entry name" value="Collagenase (Catalytic Domain)"/>
    <property type="match status" value="1"/>
</dbReference>
<accession>A0A8T0FN77</accession>
<comment type="cofactor">
    <cofactor evidence="3 4">
        <name>Zn(2+)</name>
        <dbReference type="ChEBI" id="CHEBI:29105"/>
    </cofactor>
    <text evidence="3 4">Binds 1 zinc ion per subunit.</text>
</comment>
<dbReference type="EMBL" id="JABXBU010000003">
    <property type="protein sequence ID" value="KAF8792647.1"/>
    <property type="molecule type" value="Genomic_DNA"/>
</dbReference>
<dbReference type="PANTHER" id="PTHR10127:SF883">
    <property type="entry name" value="ZINC METALLOPROTEINASE NAS-8"/>
    <property type="match status" value="1"/>
</dbReference>
<comment type="caution">
    <text evidence="3">Lacks conserved residue(s) required for the propagation of feature annotation.</text>
</comment>
<evidence type="ECO:0000256" key="3">
    <source>
        <dbReference type="PROSITE-ProRule" id="PRU01211"/>
    </source>
</evidence>
<comment type="caution">
    <text evidence="6">The sequence shown here is derived from an EMBL/GenBank/DDBJ whole genome shotgun (WGS) entry which is preliminary data.</text>
</comment>
<dbReference type="Pfam" id="PF01400">
    <property type="entry name" value="Astacin"/>
    <property type="match status" value="1"/>
</dbReference>
<gene>
    <name evidence="6" type="ORF">HNY73_004219</name>
</gene>